<evidence type="ECO:0000313" key="4">
    <source>
        <dbReference type="Proteomes" id="UP000578352"/>
    </source>
</evidence>
<feature type="domain" description="Serine aminopeptidase S33" evidence="2">
    <location>
        <begin position="147"/>
        <end position="377"/>
    </location>
</feature>
<keyword evidence="1" id="KW-0812">Transmembrane</keyword>
<reference evidence="3 4" key="1">
    <citation type="submission" date="2020-07" db="EMBL/GenBank/DDBJ databases">
        <title>Sequencing the genomes of 1000 actinobacteria strains.</title>
        <authorList>
            <person name="Klenk H.-P."/>
        </authorList>
    </citation>
    <scope>NUCLEOTIDE SEQUENCE [LARGE SCALE GENOMIC DNA]</scope>
    <source>
        <strain evidence="3 4">DSM 15165</strain>
    </source>
</reference>
<name>A0A853CVQ2_9MICO</name>
<dbReference type="InterPro" id="IPR051044">
    <property type="entry name" value="MAG_DAG_Lipase"/>
</dbReference>
<feature type="transmembrane region" description="Helical" evidence="1">
    <location>
        <begin position="14"/>
        <end position="36"/>
    </location>
</feature>
<gene>
    <name evidence="3" type="ORF">HNR13_001758</name>
</gene>
<sequence length="404" mass="40634">MTPNPRSPRSSHPVLRAAGGVVLALCGVLLLLRGVIGFGPDAPQGTGPHLLAVALMVVGAAAILGAVLLGRTARAAMVAVVVSLGVLTVGLGAGVATALAPCSFPAASRSGLTTDDTQATGSAPAPSGVFRATDGTRLAYYAFVPAHPVASLVFSHGSGANSAAGYLPLARELDREYGIATYLVDLRGHGASGGPRGDTPSVAQLQRDEQTAVDGVRRALPGLPVFVGGHSAGAGVVLNSVPRIAREVAGYVFVAPDFGLHSGTELATDASNFATVCQRPLVAATVTDGLLDAHAPAVGFAYTAAQITDAHLVDRYTADMAIGQNPADAAGTLAAIRRPVGVWVGADDEVFAAARVVAYAGHAPYVTTEIVPGATHLGVLDTVASDIGPWVDRVAQTGNASGTR</sequence>
<dbReference type="AlphaFoldDB" id="A0A853CVQ2"/>
<dbReference type="Proteomes" id="UP000578352">
    <property type="component" value="Unassembled WGS sequence"/>
</dbReference>
<keyword evidence="3" id="KW-0378">Hydrolase</keyword>
<feature type="transmembrane region" description="Helical" evidence="1">
    <location>
        <begin position="76"/>
        <end position="100"/>
    </location>
</feature>
<dbReference type="RefSeq" id="WP_179605392.1">
    <property type="nucleotide sequence ID" value="NZ_BAABEH010000001.1"/>
</dbReference>
<dbReference type="PANTHER" id="PTHR11614">
    <property type="entry name" value="PHOSPHOLIPASE-RELATED"/>
    <property type="match status" value="1"/>
</dbReference>
<evidence type="ECO:0000259" key="2">
    <source>
        <dbReference type="Pfam" id="PF12146"/>
    </source>
</evidence>
<protein>
    <submittedName>
        <fullName evidence="3">Alpha-beta hydrolase superfamily lysophospholipase</fullName>
    </submittedName>
</protein>
<keyword evidence="1" id="KW-0472">Membrane</keyword>
<dbReference type="SUPFAM" id="SSF53474">
    <property type="entry name" value="alpha/beta-Hydrolases"/>
    <property type="match status" value="1"/>
</dbReference>
<organism evidence="3 4">
    <name type="scientific">Leifsonia shinshuensis</name>
    <dbReference type="NCBI Taxonomy" id="150026"/>
    <lineage>
        <taxon>Bacteria</taxon>
        <taxon>Bacillati</taxon>
        <taxon>Actinomycetota</taxon>
        <taxon>Actinomycetes</taxon>
        <taxon>Micrococcales</taxon>
        <taxon>Microbacteriaceae</taxon>
        <taxon>Leifsonia</taxon>
    </lineage>
</organism>
<keyword evidence="1" id="KW-1133">Transmembrane helix</keyword>
<comment type="caution">
    <text evidence="3">The sequence shown here is derived from an EMBL/GenBank/DDBJ whole genome shotgun (WGS) entry which is preliminary data.</text>
</comment>
<dbReference type="EMBL" id="JACCFL010000001">
    <property type="protein sequence ID" value="NYJ23471.1"/>
    <property type="molecule type" value="Genomic_DNA"/>
</dbReference>
<accession>A0A853CVQ2</accession>
<dbReference type="InterPro" id="IPR022742">
    <property type="entry name" value="Hydrolase_4"/>
</dbReference>
<proteinExistence type="predicted"/>
<evidence type="ECO:0000256" key="1">
    <source>
        <dbReference type="SAM" id="Phobius"/>
    </source>
</evidence>
<feature type="transmembrane region" description="Helical" evidence="1">
    <location>
        <begin position="48"/>
        <end position="69"/>
    </location>
</feature>
<dbReference type="Gene3D" id="3.40.50.1820">
    <property type="entry name" value="alpha/beta hydrolase"/>
    <property type="match status" value="1"/>
</dbReference>
<dbReference type="GO" id="GO:0016787">
    <property type="term" value="F:hydrolase activity"/>
    <property type="evidence" value="ECO:0007669"/>
    <property type="project" value="UniProtKB-KW"/>
</dbReference>
<dbReference type="InterPro" id="IPR029058">
    <property type="entry name" value="AB_hydrolase_fold"/>
</dbReference>
<dbReference type="Pfam" id="PF12146">
    <property type="entry name" value="Hydrolase_4"/>
    <property type="match status" value="1"/>
</dbReference>
<evidence type="ECO:0000313" key="3">
    <source>
        <dbReference type="EMBL" id="NYJ23471.1"/>
    </source>
</evidence>